<evidence type="ECO:0000256" key="8">
    <source>
        <dbReference type="ARBA" id="ARBA00012016"/>
    </source>
</evidence>
<evidence type="ECO:0000256" key="7">
    <source>
        <dbReference type="ARBA" id="ARBA00007490"/>
    </source>
</evidence>
<feature type="binding site" evidence="19">
    <location>
        <begin position="31"/>
        <end position="33"/>
    </location>
    <ligand>
        <name>GTP</name>
        <dbReference type="ChEBI" id="CHEBI:37565"/>
    </ligand>
</feature>
<keyword evidence="13 20" id="KW-0418">Kinase</keyword>
<comment type="similarity">
    <text evidence="7">Belongs to the CobU/CobP family.</text>
</comment>
<dbReference type="UniPathway" id="UPA00148">
    <property type="reaction ID" value="UER00236"/>
</dbReference>
<evidence type="ECO:0000256" key="4">
    <source>
        <dbReference type="ARBA" id="ARBA00003889"/>
    </source>
</evidence>
<dbReference type="AlphaFoldDB" id="A0A853DBD7"/>
<keyword evidence="14" id="KW-0067">ATP-binding</keyword>
<dbReference type="GO" id="GO:0005525">
    <property type="term" value="F:GTP binding"/>
    <property type="evidence" value="ECO:0007669"/>
    <property type="project" value="UniProtKB-KW"/>
</dbReference>
<evidence type="ECO:0000256" key="15">
    <source>
        <dbReference type="ARBA" id="ARBA00023134"/>
    </source>
</evidence>
<feature type="binding site" evidence="19">
    <location>
        <position position="79"/>
    </location>
    <ligand>
        <name>GTP</name>
        <dbReference type="ChEBI" id="CHEBI:37565"/>
    </ligand>
</feature>
<keyword evidence="12 19" id="KW-0547">Nucleotide-binding</keyword>
<dbReference type="SUPFAM" id="SSF52540">
    <property type="entry name" value="P-loop containing nucleoside triphosphate hydrolases"/>
    <property type="match status" value="1"/>
</dbReference>
<dbReference type="PIRSF" id="PIRSF006135">
    <property type="entry name" value="CobU"/>
    <property type="match status" value="1"/>
</dbReference>
<evidence type="ECO:0000256" key="10">
    <source>
        <dbReference type="ARBA" id="ARBA00022573"/>
    </source>
</evidence>
<feature type="binding site" evidence="19">
    <location>
        <position position="61"/>
    </location>
    <ligand>
        <name>GTP</name>
        <dbReference type="ChEBI" id="CHEBI:37565"/>
    </ligand>
</feature>
<evidence type="ECO:0000256" key="14">
    <source>
        <dbReference type="ARBA" id="ARBA00022840"/>
    </source>
</evidence>
<keyword evidence="11 20" id="KW-0808">Transferase</keyword>
<evidence type="ECO:0000256" key="17">
    <source>
        <dbReference type="ARBA" id="ARBA00030571"/>
    </source>
</evidence>
<keyword evidence="21" id="KW-1185">Reference proteome</keyword>
<evidence type="ECO:0000256" key="12">
    <source>
        <dbReference type="ARBA" id="ARBA00022741"/>
    </source>
</evidence>
<accession>A0A853DBD7</accession>
<evidence type="ECO:0000256" key="13">
    <source>
        <dbReference type="ARBA" id="ARBA00022777"/>
    </source>
</evidence>
<comment type="catalytic activity">
    <reaction evidence="1">
        <text>adenosylcob(III)inamide + ATP = adenosylcob(III)inamide phosphate + ADP + H(+)</text>
        <dbReference type="Rhea" id="RHEA:15769"/>
        <dbReference type="ChEBI" id="CHEBI:2480"/>
        <dbReference type="ChEBI" id="CHEBI:15378"/>
        <dbReference type="ChEBI" id="CHEBI:30616"/>
        <dbReference type="ChEBI" id="CHEBI:58502"/>
        <dbReference type="ChEBI" id="CHEBI:456216"/>
        <dbReference type="EC" id="2.7.1.156"/>
    </reaction>
</comment>
<dbReference type="GO" id="GO:0043752">
    <property type="term" value="F:adenosylcobinamide kinase activity"/>
    <property type="evidence" value="ECO:0007669"/>
    <property type="project" value="UniProtKB-EC"/>
</dbReference>
<evidence type="ECO:0000256" key="1">
    <source>
        <dbReference type="ARBA" id="ARBA00000312"/>
    </source>
</evidence>
<keyword evidence="20" id="KW-0548">Nucleotidyltransferase</keyword>
<evidence type="ECO:0000256" key="3">
    <source>
        <dbReference type="ARBA" id="ARBA00001522"/>
    </source>
</evidence>
<evidence type="ECO:0000256" key="5">
    <source>
        <dbReference type="ARBA" id="ARBA00004692"/>
    </source>
</evidence>
<evidence type="ECO:0000256" key="16">
    <source>
        <dbReference type="ARBA" id="ARBA00029570"/>
    </source>
</evidence>
<dbReference type="Gene3D" id="3.40.50.300">
    <property type="entry name" value="P-loop containing nucleotide triphosphate hydrolases"/>
    <property type="match status" value="1"/>
</dbReference>
<dbReference type="PANTHER" id="PTHR34848">
    <property type="match status" value="1"/>
</dbReference>
<dbReference type="EMBL" id="JACCFW010000001">
    <property type="protein sequence ID" value="NYJ73299.1"/>
    <property type="molecule type" value="Genomic_DNA"/>
</dbReference>
<comment type="function">
    <text evidence="4">Catalyzes ATP-dependent phosphorylation of adenosylcobinamide and addition of GMP to adenosylcobinamide phosphate.</text>
</comment>
<feature type="binding site" evidence="19">
    <location>
        <begin position="7"/>
        <end position="14"/>
    </location>
    <ligand>
        <name>GTP</name>
        <dbReference type="ChEBI" id="CHEBI:37565"/>
    </ligand>
</feature>
<gene>
    <name evidence="20" type="ORF">HNR15_000262</name>
</gene>
<comment type="caution">
    <text evidence="20">The sequence shown here is derived from an EMBL/GenBank/DDBJ whole genome shotgun (WGS) entry which is preliminary data.</text>
</comment>
<dbReference type="InterPro" id="IPR003203">
    <property type="entry name" value="CobU/CobP"/>
</dbReference>
<evidence type="ECO:0000256" key="6">
    <source>
        <dbReference type="ARBA" id="ARBA00005159"/>
    </source>
</evidence>
<protein>
    <recommendedName>
        <fullName evidence="16">Adenosylcobinamide kinase</fullName>
        <ecNumber evidence="8">2.7.1.156</ecNumber>
        <ecNumber evidence="9">2.7.7.62</ecNumber>
    </recommendedName>
    <alternativeName>
        <fullName evidence="17">Adenosylcobinamide-phosphate guanylyltransferase</fullName>
    </alternativeName>
</protein>
<feature type="binding site" evidence="19">
    <location>
        <begin position="50"/>
        <end position="53"/>
    </location>
    <ligand>
        <name>GTP</name>
        <dbReference type="ChEBI" id="CHEBI:37565"/>
    </ligand>
</feature>
<evidence type="ECO:0000256" key="18">
    <source>
        <dbReference type="PIRSR" id="PIRSR006135-1"/>
    </source>
</evidence>
<keyword evidence="10" id="KW-0169">Cobalamin biosynthesis</keyword>
<keyword evidence="15 19" id="KW-0342">GTP-binding</keyword>
<comment type="catalytic activity">
    <reaction evidence="3">
        <text>adenosylcob(III)inamide + GTP = adenosylcob(III)inamide phosphate + GDP + H(+)</text>
        <dbReference type="Rhea" id="RHEA:15765"/>
        <dbReference type="ChEBI" id="CHEBI:2480"/>
        <dbReference type="ChEBI" id="CHEBI:15378"/>
        <dbReference type="ChEBI" id="CHEBI:37565"/>
        <dbReference type="ChEBI" id="CHEBI:58189"/>
        <dbReference type="ChEBI" id="CHEBI:58502"/>
        <dbReference type="EC" id="2.7.1.156"/>
    </reaction>
</comment>
<dbReference type="InterPro" id="IPR027417">
    <property type="entry name" value="P-loop_NTPase"/>
</dbReference>
<evidence type="ECO:0000256" key="2">
    <source>
        <dbReference type="ARBA" id="ARBA00000711"/>
    </source>
</evidence>
<comment type="pathway">
    <text evidence="5">Cofactor biosynthesis; adenosylcobalamin biosynthesis; adenosylcobalamin from cob(II)yrinate a,c-diamide: step 6/7.</text>
</comment>
<evidence type="ECO:0000256" key="19">
    <source>
        <dbReference type="PIRSR" id="PIRSR006135-2"/>
    </source>
</evidence>
<comment type="catalytic activity">
    <reaction evidence="2">
        <text>adenosylcob(III)inamide phosphate + GTP + H(+) = adenosylcob(III)inamide-GDP + diphosphate</text>
        <dbReference type="Rhea" id="RHEA:22712"/>
        <dbReference type="ChEBI" id="CHEBI:15378"/>
        <dbReference type="ChEBI" id="CHEBI:33019"/>
        <dbReference type="ChEBI" id="CHEBI:37565"/>
        <dbReference type="ChEBI" id="CHEBI:58502"/>
        <dbReference type="ChEBI" id="CHEBI:60487"/>
        <dbReference type="EC" id="2.7.7.62"/>
    </reaction>
</comment>
<feature type="active site" description="GMP-histidine intermediate" evidence="18">
    <location>
        <position position="49"/>
    </location>
</feature>
<dbReference type="GO" id="GO:0005524">
    <property type="term" value="F:ATP binding"/>
    <property type="evidence" value="ECO:0007669"/>
    <property type="project" value="UniProtKB-KW"/>
</dbReference>
<organism evidence="20 21">
    <name type="scientific">Allobranchiibius huperziae</name>
    <dbReference type="NCBI Taxonomy" id="1874116"/>
    <lineage>
        <taxon>Bacteria</taxon>
        <taxon>Bacillati</taxon>
        <taxon>Actinomycetota</taxon>
        <taxon>Actinomycetes</taxon>
        <taxon>Micrococcales</taxon>
        <taxon>Dermacoccaceae</taxon>
        <taxon>Allobranchiibius</taxon>
    </lineage>
</organism>
<dbReference type="RefSeq" id="WP_179478473.1">
    <property type="nucleotide sequence ID" value="NZ_JACCFW010000001.1"/>
</dbReference>
<evidence type="ECO:0000256" key="11">
    <source>
        <dbReference type="ARBA" id="ARBA00022679"/>
    </source>
</evidence>
<evidence type="ECO:0000256" key="9">
    <source>
        <dbReference type="ARBA" id="ARBA00012523"/>
    </source>
</evidence>
<dbReference type="EC" id="2.7.7.62" evidence="9"/>
<dbReference type="PANTHER" id="PTHR34848:SF1">
    <property type="entry name" value="BIFUNCTIONAL ADENOSYLCOBALAMIN BIOSYNTHESIS PROTEIN COBU"/>
    <property type="match status" value="1"/>
</dbReference>
<comment type="pathway">
    <text evidence="6">Cofactor biosynthesis; adenosylcobalamin biosynthesis; adenosylcobalamin from cob(II)yrinate a,c-diamide: step 5/7.</text>
</comment>
<name>A0A853DBD7_9MICO</name>
<evidence type="ECO:0000313" key="21">
    <source>
        <dbReference type="Proteomes" id="UP000571817"/>
    </source>
</evidence>
<reference evidence="20 21" key="1">
    <citation type="submission" date="2020-07" db="EMBL/GenBank/DDBJ databases">
        <title>Sequencing the genomes of 1000 actinobacteria strains.</title>
        <authorList>
            <person name="Klenk H.-P."/>
        </authorList>
    </citation>
    <scope>NUCLEOTIDE SEQUENCE [LARGE SCALE GENOMIC DNA]</scope>
    <source>
        <strain evidence="20 21">DSM 29531</strain>
    </source>
</reference>
<sequence>MKTLILGGIRSGKSAAAERTLAGVPAVTYVATGPGPELDDDWAHRVHAHRERRPAHWSTVESVDLPAVFADLTRPALVDGLGTWLTVHLDRLQAWDAPREDWEPAALTLIDDLATAVCDCAHDLVIVSDEVGLTLVPEHRSARVFADLLGLTNQRVADACDAVQLVVAGQVLTVKAP</sequence>
<dbReference type="GO" id="GO:0009236">
    <property type="term" value="P:cobalamin biosynthetic process"/>
    <property type="evidence" value="ECO:0007669"/>
    <property type="project" value="UniProtKB-UniPathway"/>
</dbReference>
<dbReference type="Pfam" id="PF02283">
    <property type="entry name" value="CobU"/>
    <property type="match status" value="1"/>
</dbReference>
<dbReference type="GO" id="GO:0008820">
    <property type="term" value="F:cobinamide phosphate guanylyltransferase activity"/>
    <property type="evidence" value="ECO:0007669"/>
    <property type="project" value="UniProtKB-EC"/>
</dbReference>
<dbReference type="EC" id="2.7.1.156" evidence="8"/>
<dbReference type="Proteomes" id="UP000571817">
    <property type="component" value="Unassembled WGS sequence"/>
</dbReference>
<dbReference type="CDD" id="cd00544">
    <property type="entry name" value="CobU"/>
    <property type="match status" value="1"/>
</dbReference>
<proteinExistence type="inferred from homology"/>
<evidence type="ECO:0000313" key="20">
    <source>
        <dbReference type="EMBL" id="NYJ73299.1"/>
    </source>
</evidence>